<dbReference type="EMBL" id="JAIWYE010000017">
    <property type="protein sequence ID" value="MCA4703595.1"/>
    <property type="molecule type" value="Genomic_DNA"/>
</dbReference>
<proteinExistence type="predicted"/>
<evidence type="ECO:0000256" key="1">
    <source>
        <dbReference type="SAM" id="Phobius"/>
    </source>
</evidence>
<keyword evidence="1" id="KW-1133">Transmembrane helix</keyword>
<dbReference type="Gene3D" id="2.60.120.1440">
    <property type="match status" value="1"/>
</dbReference>
<evidence type="ECO:0000313" key="4">
    <source>
        <dbReference type="EMBL" id="KAB6149056.1"/>
    </source>
</evidence>
<dbReference type="AlphaFoldDB" id="A0A7J5Q0A9"/>
<accession>A0A7J5Q0A9</accession>
<dbReference type="InterPro" id="IPR006860">
    <property type="entry name" value="FecR"/>
</dbReference>
<organism evidence="4 6">
    <name type="scientific">Bacteroides xylanisolvens</name>
    <dbReference type="NCBI Taxonomy" id="371601"/>
    <lineage>
        <taxon>Bacteria</taxon>
        <taxon>Pseudomonadati</taxon>
        <taxon>Bacteroidota</taxon>
        <taxon>Bacteroidia</taxon>
        <taxon>Bacteroidales</taxon>
        <taxon>Bacteroidaceae</taxon>
        <taxon>Bacteroides</taxon>
    </lineage>
</organism>
<evidence type="ECO:0000313" key="6">
    <source>
        <dbReference type="Proteomes" id="UP000434604"/>
    </source>
</evidence>
<reference evidence="4 6" key="1">
    <citation type="journal article" date="2019" name="Nat. Med.">
        <title>A library of human gut bacterial isolates paired with longitudinal multiomics data enables mechanistic microbiome research.</title>
        <authorList>
            <person name="Poyet M."/>
            <person name="Groussin M."/>
            <person name="Gibbons S.M."/>
            <person name="Avila-Pacheco J."/>
            <person name="Jiang X."/>
            <person name="Kearney S.M."/>
            <person name="Perrotta A.R."/>
            <person name="Berdy B."/>
            <person name="Zhao S."/>
            <person name="Lieberman T.D."/>
            <person name="Swanson P.K."/>
            <person name="Smith M."/>
            <person name="Roesemann S."/>
            <person name="Alexander J.E."/>
            <person name="Rich S.A."/>
            <person name="Livny J."/>
            <person name="Vlamakis H."/>
            <person name="Clish C."/>
            <person name="Bullock K."/>
            <person name="Deik A."/>
            <person name="Scott J."/>
            <person name="Pierce K.A."/>
            <person name="Xavier R.J."/>
            <person name="Alm E.J."/>
        </authorList>
    </citation>
    <scope>NUCLEOTIDE SEQUENCE [LARGE SCALE GENOMIC DNA]</scope>
    <source>
        <strain evidence="4 6">BIOML-A58</strain>
    </source>
</reference>
<dbReference type="RefSeq" id="WP_151934364.1">
    <property type="nucleotide sequence ID" value="NZ_JAIWXB010000011.1"/>
</dbReference>
<dbReference type="PANTHER" id="PTHR30273:SF2">
    <property type="entry name" value="PROTEIN FECR"/>
    <property type="match status" value="1"/>
</dbReference>
<evidence type="ECO:0000259" key="3">
    <source>
        <dbReference type="Pfam" id="PF16344"/>
    </source>
</evidence>
<dbReference type="PIRSF" id="PIRSF018266">
    <property type="entry name" value="FecR"/>
    <property type="match status" value="1"/>
</dbReference>
<feature type="domain" description="FecR protein" evidence="2">
    <location>
        <begin position="115"/>
        <end position="208"/>
    </location>
</feature>
<dbReference type="InterPro" id="IPR012373">
    <property type="entry name" value="Ferrdict_sens_TM"/>
</dbReference>
<feature type="transmembrane region" description="Helical" evidence="1">
    <location>
        <begin position="78"/>
        <end position="100"/>
    </location>
</feature>
<protein>
    <submittedName>
        <fullName evidence="4">DUF4974 domain-containing protein</fullName>
    </submittedName>
    <submittedName>
        <fullName evidence="5">FecR domain-containing protein</fullName>
    </submittedName>
</protein>
<evidence type="ECO:0000313" key="5">
    <source>
        <dbReference type="EMBL" id="MCA4703595.1"/>
    </source>
</evidence>
<reference evidence="5" key="2">
    <citation type="submission" date="2023-08" db="EMBL/GenBank/DDBJ databases">
        <title>Mucin Metabolism Genes Underlie the Key Renovations of Bacteroides xylanisolvens Genomes in Captive Great Apes.</title>
        <authorList>
            <person name="Nishida A.H."/>
        </authorList>
    </citation>
    <scope>NUCLEOTIDE SEQUENCE</scope>
    <source>
        <strain evidence="5">P13.H9</strain>
    </source>
</reference>
<keyword evidence="1" id="KW-0812">Transmembrane</keyword>
<comment type="caution">
    <text evidence="4">The sequence shown here is derived from an EMBL/GenBank/DDBJ whole genome shotgun (WGS) entry which is preliminary data.</text>
</comment>
<dbReference type="EMBL" id="WDED01000006">
    <property type="protein sequence ID" value="KAB6149056.1"/>
    <property type="molecule type" value="Genomic_DNA"/>
</dbReference>
<dbReference type="Pfam" id="PF04773">
    <property type="entry name" value="FecR"/>
    <property type="match status" value="1"/>
</dbReference>
<dbReference type="Proteomes" id="UP000434604">
    <property type="component" value="Unassembled WGS sequence"/>
</dbReference>
<dbReference type="Proteomes" id="UP001198461">
    <property type="component" value="Unassembled WGS sequence"/>
</dbReference>
<feature type="domain" description="Protein FecR C-terminal" evidence="3">
    <location>
        <begin position="252"/>
        <end position="317"/>
    </location>
</feature>
<keyword evidence="1" id="KW-0472">Membrane</keyword>
<dbReference type="GO" id="GO:0016989">
    <property type="term" value="F:sigma factor antagonist activity"/>
    <property type="evidence" value="ECO:0007669"/>
    <property type="project" value="TreeGrafter"/>
</dbReference>
<dbReference type="Pfam" id="PF16344">
    <property type="entry name" value="FecR_C"/>
    <property type="match status" value="1"/>
</dbReference>
<dbReference type="FunFam" id="2.60.120.1440:FF:000001">
    <property type="entry name" value="Putative anti-sigma factor"/>
    <property type="match status" value="1"/>
</dbReference>
<dbReference type="PANTHER" id="PTHR30273">
    <property type="entry name" value="PERIPLASMIC SIGNAL SENSOR AND SIGMA FACTOR ACTIVATOR FECR-RELATED"/>
    <property type="match status" value="1"/>
</dbReference>
<dbReference type="InterPro" id="IPR032508">
    <property type="entry name" value="FecR_C"/>
</dbReference>
<sequence>MDERILKYLKKELSLEEKKQLLEEVREDDKLKFELQQYCQIDNLYDLHPLLKNIQEGAKQYHIFESQKLHVSKRTTFFSLRAIMAVSAVSLLLIAGTWWLTYSTLVLHEQTRQEIYVPPGQRAQVTLSDGTTVWLNANTRLVYPTAFDGERRVELSGEGYFDVKSDPKNPFIVVGNQVNVTALGTSFNVCDYIDKSEASVFLVEGKVQVVAPQADTDEATLSPDQQLSLVNGKIRLLNNSDKSALLWRQGLYSFTDEPLESIADKLALYFDVRIIIEDEMLAQKRFTGKFRTNDGVMEILRMMRRATPFSIVRNKEHTEIILSLKRVNK</sequence>
<evidence type="ECO:0000259" key="2">
    <source>
        <dbReference type="Pfam" id="PF04773"/>
    </source>
</evidence>
<gene>
    <name evidence="4" type="ORF">GA398_05975</name>
    <name evidence="5" type="ORF">LD004_08195</name>
</gene>
<name>A0A7J5Q0A9_9BACE</name>
<dbReference type="Gene3D" id="3.55.50.30">
    <property type="match status" value="1"/>
</dbReference>